<evidence type="ECO:0000259" key="1">
    <source>
        <dbReference type="Pfam" id="PF06877"/>
    </source>
</evidence>
<feature type="domain" description="Regulator of ribonuclease activity B" evidence="1">
    <location>
        <begin position="5"/>
        <end position="105"/>
    </location>
</feature>
<reference evidence="3" key="1">
    <citation type="submission" date="2023-09" db="EMBL/GenBank/DDBJ databases">
        <authorList>
            <person name="Zhang C."/>
        </authorList>
    </citation>
    <scope>NUCLEOTIDE SEQUENCE [LARGE SCALE GENOMIC DNA]</scope>
    <source>
        <strain evidence="3">SQ345</strain>
    </source>
</reference>
<dbReference type="Gene3D" id="3.30.70.970">
    <property type="entry name" value="RraB-like"/>
    <property type="match status" value="1"/>
</dbReference>
<dbReference type="InterPro" id="IPR036701">
    <property type="entry name" value="RraB-like_sf"/>
</dbReference>
<dbReference type="Pfam" id="PF06877">
    <property type="entry name" value="RraB"/>
    <property type="match status" value="1"/>
</dbReference>
<sequence>MTFPNDENGSVLAEMQEAGIDLSKSLTVEFFQLFEQEKDARALAEFVQNSDMNAVVNVHPDQTPNVWDVDCQIEMVPSYENIVAMEEKFEKLANKFNGFNDGWGVQQDD</sequence>
<dbReference type="Proteomes" id="UP001248581">
    <property type="component" value="Chromosome"/>
</dbReference>
<accession>A0ABY9TNJ2</accession>
<gene>
    <name evidence="2" type="ORF">RI845_03755</name>
</gene>
<dbReference type="RefSeq" id="WP_348388418.1">
    <property type="nucleotide sequence ID" value="NZ_CP134146.1"/>
</dbReference>
<proteinExistence type="predicted"/>
<organism evidence="2 3">
    <name type="scientific">Thalassotalea nanhaiensis</name>
    <dbReference type="NCBI Taxonomy" id="3065648"/>
    <lineage>
        <taxon>Bacteria</taxon>
        <taxon>Pseudomonadati</taxon>
        <taxon>Pseudomonadota</taxon>
        <taxon>Gammaproteobacteria</taxon>
        <taxon>Alteromonadales</taxon>
        <taxon>Colwelliaceae</taxon>
        <taxon>Thalassotalea</taxon>
    </lineage>
</organism>
<protein>
    <submittedName>
        <fullName evidence="2">Ribonuclease E inhibitor RraB</fullName>
    </submittedName>
</protein>
<keyword evidence="3" id="KW-1185">Reference proteome</keyword>
<name>A0ABY9TNJ2_9GAMM</name>
<dbReference type="EMBL" id="CP134146">
    <property type="protein sequence ID" value="WNC69274.1"/>
    <property type="molecule type" value="Genomic_DNA"/>
</dbReference>
<dbReference type="SUPFAM" id="SSF89946">
    <property type="entry name" value="Hypothetical protein VC0424"/>
    <property type="match status" value="1"/>
</dbReference>
<evidence type="ECO:0000313" key="2">
    <source>
        <dbReference type="EMBL" id="WNC69274.1"/>
    </source>
</evidence>
<dbReference type="InterPro" id="IPR009671">
    <property type="entry name" value="RraB_dom"/>
</dbReference>
<evidence type="ECO:0000313" key="3">
    <source>
        <dbReference type="Proteomes" id="UP001248581"/>
    </source>
</evidence>